<dbReference type="Pfam" id="PF16344">
    <property type="entry name" value="FecR_C"/>
    <property type="match status" value="1"/>
</dbReference>
<evidence type="ECO:0000259" key="2">
    <source>
        <dbReference type="Pfam" id="PF04773"/>
    </source>
</evidence>
<evidence type="ECO:0000259" key="3">
    <source>
        <dbReference type="Pfam" id="PF16344"/>
    </source>
</evidence>
<feature type="transmembrane region" description="Helical" evidence="1">
    <location>
        <begin position="87"/>
        <end position="108"/>
    </location>
</feature>
<feature type="domain" description="Protein FecR C-terminal" evidence="3">
    <location>
        <begin position="275"/>
        <end position="338"/>
    </location>
</feature>
<keyword evidence="5" id="KW-1185">Reference proteome</keyword>
<accession>A0ABR9AHT2</accession>
<dbReference type="PIRSF" id="PIRSF018266">
    <property type="entry name" value="FecR"/>
    <property type="match status" value="1"/>
</dbReference>
<dbReference type="InterPro" id="IPR006860">
    <property type="entry name" value="FecR"/>
</dbReference>
<protein>
    <submittedName>
        <fullName evidence="4">FecR domain-containing protein</fullName>
    </submittedName>
</protein>
<dbReference type="Gene3D" id="2.60.120.1440">
    <property type="match status" value="1"/>
</dbReference>
<dbReference type="PANTHER" id="PTHR30273">
    <property type="entry name" value="PERIPLASMIC SIGNAL SENSOR AND SIGMA FACTOR ACTIVATOR FECR-RELATED"/>
    <property type="match status" value="1"/>
</dbReference>
<comment type="caution">
    <text evidence="4">The sequence shown here is derived from an EMBL/GenBank/DDBJ whole genome shotgun (WGS) entry which is preliminary data.</text>
</comment>
<name>A0ABR9AHT2_9BACT</name>
<dbReference type="InterPro" id="IPR032508">
    <property type="entry name" value="FecR_C"/>
</dbReference>
<evidence type="ECO:0000313" key="4">
    <source>
        <dbReference type="EMBL" id="MBD8488399.1"/>
    </source>
</evidence>
<dbReference type="Gene3D" id="3.55.50.30">
    <property type="match status" value="1"/>
</dbReference>
<dbReference type="InterPro" id="IPR012373">
    <property type="entry name" value="Ferrdict_sens_TM"/>
</dbReference>
<keyword evidence="1" id="KW-0472">Membrane</keyword>
<dbReference type="Proteomes" id="UP000647133">
    <property type="component" value="Unassembled WGS sequence"/>
</dbReference>
<evidence type="ECO:0000256" key="1">
    <source>
        <dbReference type="SAM" id="Phobius"/>
    </source>
</evidence>
<keyword evidence="1" id="KW-0812">Transmembrane</keyword>
<proteinExistence type="predicted"/>
<organism evidence="4 5">
    <name type="scientific">Echinicola arenosa</name>
    <dbReference type="NCBI Taxonomy" id="2774144"/>
    <lineage>
        <taxon>Bacteria</taxon>
        <taxon>Pseudomonadati</taxon>
        <taxon>Bacteroidota</taxon>
        <taxon>Cytophagia</taxon>
        <taxon>Cytophagales</taxon>
        <taxon>Cyclobacteriaceae</taxon>
        <taxon>Echinicola</taxon>
    </lineage>
</organism>
<dbReference type="Pfam" id="PF04773">
    <property type="entry name" value="FecR"/>
    <property type="match status" value="1"/>
</dbReference>
<sequence length="352" mass="40547">MKHQEYYLLQKFLLNKCNQDEVNQVFEILQTQKGMEAYKTLVARMDPEQDQFQLSEYEKESKELVFGRLKRQIIQSENKLVPKTRNIGFWVSRAAVLLLFLTLSFAFYKLLPDNRSTSDFKSNSVVALNTKSNPSGKKSKIHLPDGSIVWLNSSSQLSYPEFFANEKREIWLEGEAFFEVTRDEERPFMVHTGRVTTKVLGTSFNINSFENEDNIAVSVVTGKVQVIASDSSQNSRDQRAILIPGEMASFHKEEETIKVGKVDASQIAMWKDKTLLFDKDPFSKVLFELERWYGVEIENQSPQTNRCIIQGKYHNESLDNVLISLQYALGFEYEIDSRSKKIVIKGGNCQNM</sequence>
<keyword evidence="1" id="KW-1133">Transmembrane helix</keyword>
<dbReference type="PANTHER" id="PTHR30273:SF2">
    <property type="entry name" value="PROTEIN FECR"/>
    <property type="match status" value="1"/>
</dbReference>
<dbReference type="EMBL" id="JACYTQ010000002">
    <property type="protein sequence ID" value="MBD8488399.1"/>
    <property type="molecule type" value="Genomic_DNA"/>
</dbReference>
<gene>
    <name evidence="4" type="ORF">IFO69_06530</name>
</gene>
<evidence type="ECO:0000313" key="5">
    <source>
        <dbReference type="Proteomes" id="UP000647133"/>
    </source>
</evidence>
<reference evidence="4 5" key="1">
    <citation type="submission" date="2020-09" db="EMBL/GenBank/DDBJ databases">
        <title>Echinicola sp. CAU 1574 isolated from sand of Sido Beach.</title>
        <authorList>
            <person name="Kim W."/>
        </authorList>
    </citation>
    <scope>NUCLEOTIDE SEQUENCE [LARGE SCALE GENOMIC DNA]</scope>
    <source>
        <strain evidence="4 5">CAU 1574</strain>
    </source>
</reference>
<feature type="domain" description="FecR protein" evidence="2">
    <location>
        <begin position="135"/>
        <end position="225"/>
    </location>
</feature>
<dbReference type="RefSeq" id="WP_192009266.1">
    <property type="nucleotide sequence ID" value="NZ_JACYTQ010000002.1"/>
</dbReference>